<proteinExistence type="predicted"/>
<evidence type="ECO:0008006" key="4">
    <source>
        <dbReference type="Google" id="ProtNLM"/>
    </source>
</evidence>
<dbReference type="OrthoDB" id="288942at2759"/>
<feature type="compositionally biased region" description="Acidic residues" evidence="1">
    <location>
        <begin position="357"/>
        <end position="375"/>
    </location>
</feature>
<name>A0A0A2J6V5_PENEN</name>
<feature type="compositionally biased region" description="Acidic residues" evidence="1">
    <location>
        <begin position="339"/>
        <end position="348"/>
    </location>
</feature>
<dbReference type="EMBL" id="JQFZ01000089">
    <property type="protein sequence ID" value="KGO59852.1"/>
    <property type="molecule type" value="Genomic_DNA"/>
</dbReference>
<dbReference type="AlphaFoldDB" id="A0A0A2J6V5"/>
<dbReference type="VEuPathDB" id="FungiDB:PEXP_039640"/>
<dbReference type="Proteomes" id="UP000030143">
    <property type="component" value="Unassembled WGS sequence"/>
</dbReference>
<keyword evidence="3" id="KW-1185">Reference proteome</keyword>
<sequence length="375" mass="43579">MAEPNLSPAYFTEYNEQTQSNLFSLLPPEIRYEIFAYALTSAPDTTQPPEQDGYCTRPGYETHHRTYTELLRTCKKVYMEAWFMPLICSEHAFWMAFGDRTPKRMITVDKMQQGLDLIHDRHGEVQGGRIRVFPQLWKLESTTNFDRIFTMHYFYPKSVTITIRYTDTWMWEINEELHIEGAWGKWLVLPSSVTRFCIDIESIERRKDEVNYIAGEMAEQWRFQRADSTNMLAAKADTTVSRWTGSSMLGGRRWVRDEVAPGQLQYYFATVMWRPSQEPLGDQQRLNPPLRVNWSRPLPRDLGLSYIKESYLQEAGVSMTVPAEQVVAECVANGYESYASDEEPDYDGWEYGFGPGSDDDSDEDSDEGSEESEEY</sequence>
<gene>
    <name evidence="2" type="ORF">PEX2_054300</name>
</gene>
<reference evidence="2 3" key="1">
    <citation type="journal article" date="2015" name="Mol. Plant Microbe Interact.">
        <title>Genome, transcriptome, and functional analyses of Penicillium expansum provide new insights into secondary metabolism and pathogenicity.</title>
        <authorList>
            <person name="Ballester A.R."/>
            <person name="Marcet-Houben M."/>
            <person name="Levin E."/>
            <person name="Sela N."/>
            <person name="Selma-Lazaro C."/>
            <person name="Carmona L."/>
            <person name="Wisniewski M."/>
            <person name="Droby S."/>
            <person name="Gonzalez-Candelas L."/>
            <person name="Gabaldon T."/>
        </authorList>
    </citation>
    <scope>NUCLEOTIDE SEQUENCE [LARGE SCALE GENOMIC DNA]</scope>
    <source>
        <strain evidence="2 3">MD-8</strain>
    </source>
</reference>
<feature type="region of interest" description="Disordered" evidence="1">
    <location>
        <begin position="337"/>
        <end position="375"/>
    </location>
</feature>
<dbReference type="PhylomeDB" id="A0A0A2J6V5"/>
<evidence type="ECO:0000313" key="2">
    <source>
        <dbReference type="EMBL" id="KGO59852.1"/>
    </source>
</evidence>
<dbReference type="HOGENOM" id="CLU_055163_0_0_1"/>
<protein>
    <recommendedName>
        <fullName evidence="4">F-box domain-containing protein</fullName>
    </recommendedName>
</protein>
<dbReference type="GeneID" id="27678123"/>
<dbReference type="RefSeq" id="XP_016600955.1">
    <property type="nucleotide sequence ID" value="XM_016742704.1"/>
</dbReference>
<evidence type="ECO:0000313" key="3">
    <source>
        <dbReference type="Proteomes" id="UP000030143"/>
    </source>
</evidence>
<organism evidence="2 3">
    <name type="scientific">Penicillium expansum</name>
    <name type="common">Blue mold rot fungus</name>
    <dbReference type="NCBI Taxonomy" id="27334"/>
    <lineage>
        <taxon>Eukaryota</taxon>
        <taxon>Fungi</taxon>
        <taxon>Dikarya</taxon>
        <taxon>Ascomycota</taxon>
        <taxon>Pezizomycotina</taxon>
        <taxon>Eurotiomycetes</taxon>
        <taxon>Eurotiomycetidae</taxon>
        <taxon>Eurotiales</taxon>
        <taxon>Aspergillaceae</taxon>
        <taxon>Penicillium</taxon>
    </lineage>
</organism>
<dbReference type="STRING" id="27334.A0A0A2J6V5"/>
<comment type="caution">
    <text evidence="2">The sequence shown here is derived from an EMBL/GenBank/DDBJ whole genome shotgun (WGS) entry which is preliminary data.</text>
</comment>
<accession>A0A0A2J6V5</accession>
<evidence type="ECO:0000256" key="1">
    <source>
        <dbReference type="SAM" id="MobiDB-lite"/>
    </source>
</evidence>